<dbReference type="RefSeq" id="WP_116185438.1">
    <property type="nucleotide sequence ID" value="NZ_QTJX01000004.1"/>
</dbReference>
<dbReference type="Pfam" id="PF04205">
    <property type="entry name" value="FMN_bind"/>
    <property type="match status" value="1"/>
</dbReference>
<dbReference type="SMART" id="SM00900">
    <property type="entry name" value="FMN_bind"/>
    <property type="match status" value="1"/>
</dbReference>
<evidence type="ECO:0000259" key="1">
    <source>
        <dbReference type="SMART" id="SM00900"/>
    </source>
</evidence>
<dbReference type="OrthoDB" id="9786835at2"/>
<feature type="domain" description="FMN-binding" evidence="1">
    <location>
        <begin position="119"/>
        <end position="216"/>
    </location>
</feature>
<accession>A0A371JMT2</accession>
<proteinExistence type="predicted"/>
<gene>
    <name evidence="2" type="ORF">DX873_15725</name>
</gene>
<protein>
    <submittedName>
        <fullName evidence="2">FMN-binding protein</fullName>
    </submittedName>
</protein>
<dbReference type="EMBL" id="QTJX01000004">
    <property type="protein sequence ID" value="RDY58449.1"/>
    <property type="molecule type" value="Genomic_DNA"/>
</dbReference>
<dbReference type="GO" id="GO:0016020">
    <property type="term" value="C:membrane"/>
    <property type="evidence" value="ECO:0007669"/>
    <property type="project" value="InterPro"/>
</dbReference>
<organism evidence="2 3">
    <name type="scientific">Flagellimonas nanhaiensis</name>
    <dbReference type="NCBI Taxonomy" id="2292706"/>
    <lineage>
        <taxon>Bacteria</taxon>
        <taxon>Pseudomonadati</taxon>
        <taxon>Bacteroidota</taxon>
        <taxon>Flavobacteriia</taxon>
        <taxon>Flavobacteriales</taxon>
        <taxon>Flavobacteriaceae</taxon>
        <taxon>Flagellimonas</taxon>
    </lineage>
</organism>
<sequence>MKTKLLFLVLITVIWSCKEKSAQTKTEQPPQKIEQEPPKVLSKSMKEIIQFADISITDPTDVKTHLKFKVLDSSGVREEKMEELVSIYKKAKKTKTMDALPLFEIKNTTNCVLIVSEKGYGGNIWGKVLMDKSTMEIVKVEFDHRAESEGYGDGISLSSFENLFSKAKIEWQGNNFGQSQGGKMLVEGRTIIDGISGATVTTTAVIQMMNEGIEKYRPYLETTNKS</sequence>
<name>A0A371JMT2_9FLAO</name>
<dbReference type="Proteomes" id="UP000261828">
    <property type="component" value="Unassembled WGS sequence"/>
</dbReference>
<keyword evidence="3" id="KW-1185">Reference proteome</keyword>
<dbReference type="AlphaFoldDB" id="A0A371JMT2"/>
<comment type="caution">
    <text evidence="2">The sequence shown here is derived from an EMBL/GenBank/DDBJ whole genome shotgun (WGS) entry which is preliminary data.</text>
</comment>
<reference evidence="2 3" key="1">
    <citation type="submission" date="2018-08" db="EMBL/GenBank/DDBJ databases">
        <title>Muricauda nanhaiensis sp. nov., isolated from seawater of the South China Sea.</title>
        <authorList>
            <person name="Dang Y."/>
        </authorList>
    </citation>
    <scope>NUCLEOTIDE SEQUENCE [LARGE SCALE GENOMIC DNA]</scope>
    <source>
        <strain evidence="2 3">SM1704</strain>
    </source>
</reference>
<dbReference type="GO" id="GO:0010181">
    <property type="term" value="F:FMN binding"/>
    <property type="evidence" value="ECO:0007669"/>
    <property type="project" value="InterPro"/>
</dbReference>
<evidence type="ECO:0000313" key="3">
    <source>
        <dbReference type="Proteomes" id="UP000261828"/>
    </source>
</evidence>
<dbReference type="InterPro" id="IPR007329">
    <property type="entry name" value="FMN-bd"/>
</dbReference>
<evidence type="ECO:0000313" key="2">
    <source>
        <dbReference type="EMBL" id="RDY58449.1"/>
    </source>
</evidence>